<dbReference type="AlphaFoldDB" id="A0A7X3FNT3"/>
<dbReference type="EMBL" id="WQRF01000001">
    <property type="protein sequence ID" value="MVS98022.1"/>
    <property type="molecule type" value="Genomic_DNA"/>
</dbReference>
<keyword evidence="3 5" id="KW-1133">Transmembrane helix</keyword>
<sequence length="138" mass="14482">MSGSDTKKGWNIALWVGQALLAGVYVMAGFMKVSQPIDALVASGLTYAGDYPELLTRFVGTIEILGAIGIILPAATRTLPGLTPLAAVGFSVIQVLAFGLHTMRGEYGVLPVNIVLLALSLFVLWGRLLKAPVTARSA</sequence>
<feature type="transmembrane region" description="Helical" evidence="5">
    <location>
        <begin position="54"/>
        <end position="75"/>
    </location>
</feature>
<evidence type="ECO:0000256" key="2">
    <source>
        <dbReference type="ARBA" id="ARBA00022692"/>
    </source>
</evidence>
<dbReference type="GO" id="GO:0016020">
    <property type="term" value="C:membrane"/>
    <property type="evidence" value="ECO:0007669"/>
    <property type="project" value="UniProtKB-SubCell"/>
</dbReference>
<dbReference type="RefSeq" id="WP_157289088.1">
    <property type="nucleotide sequence ID" value="NZ_WQRF01000001.1"/>
</dbReference>
<evidence type="ECO:0000256" key="4">
    <source>
        <dbReference type="ARBA" id="ARBA00023136"/>
    </source>
</evidence>
<comment type="subcellular location">
    <subcellularLocation>
        <location evidence="1">Membrane</location>
        <topology evidence="1">Multi-pass membrane protein</topology>
    </subcellularLocation>
</comment>
<keyword evidence="7" id="KW-1185">Reference proteome</keyword>
<evidence type="ECO:0000256" key="5">
    <source>
        <dbReference type="SAM" id="Phobius"/>
    </source>
</evidence>
<feature type="transmembrane region" description="Helical" evidence="5">
    <location>
        <begin position="12"/>
        <end position="34"/>
    </location>
</feature>
<accession>A0A7X3FNT3</accession>
<dbReference type="InterPro" id="IPR032808">
    <property type="entry name" value="DoxX"/>
</dbReference>
<keyword evidence="4 5" id="KW-0472">Membrane</keyword>
<evidence type="ECO:0000256" key="1">
    <source>
        <dbReference type="ARBA" id="ARBA00004141"/>
    </source>
</evidence>
<name>A0A7X3FNT3_9HYPH</name>
<keyword evidence="2 5" id="KW-0812">Transmembrane</keyword>
<evidence type="ECO:0000313" key="6">
    <source>
        <dbReference type="EMBL" id="MVS98022.1"/>
    </source>
</evidence>
<feature type="transmembrane region" description="Helical" evidence="5">
    <location>
        <begin position="107"/>
        <end position="126"/>
    </location>
</feature>
<evidence type="ECO:0000313" key="7">
    <source>
        <dbReference type="Proteomes" id="UP000438106"/>
    </source>
</evidence>
<dbReference type="Proteomes" id="UP000438106">
    <property type="component" value="Unassembled WGS sequence"/>
</dbReference>
<reference evidence="6 7" key="1">
    <citation type="submission" date="2019-12" db="EMBL/GenBank/DDBJ databases">
        <title>Devosia maris sp. nov., isolated from the deep seawater.</title>
        <authorList>
            <person name="Liu Y."/>
        </authorList>
    </citation>
    <scope>NUCLEOTIDE SEQUENCE [LARGE SCALE GENOMIC DNA]</scope>
    <source>
        <strain evidence="6 7">L53-10-65</strain>
    </source>
</reference>
<gene>
    <name evidence="6" type="ORF">GO014_03150</name>
</gene>
<comment type="caution">
    <text evidence="6">The sequence shown here is derived from an EMBL/GenBank/DDBJ whole genome shotgun (WGS) entry which is preliminary data.</text>
</comment>
<evidence type="ECO:0000256" key="3">
    <source>
        <dbReference type="ARBA" id="ARBA00022989"/>
    </source>
</evidence>
<dbReference type="Pfam" id="PF13564">
    <property type="entry name" value="DoxX_2"/>
    <property type="match status" value="1"/>
</dbReference>
<feature type="transmembrane region" description="Helical" evidence="5">
    <location>
        <begin position="82"/>
        <end position="101"/>
    </location>
</feature>
<organism evidence="6 7">
    <name type="scientific">Devosia marina</name>
    <dbReference type="NCBI Taxonomy" id="2683198"/>
    <lineage>
        <taxon>Bacteria</taxon>
        <taxon>Pseudomonadati</taxon>
        <taxon>Pseudomonadota</taxon>
        <taxon>Alphaproteobacteria</taxon>
        <taxon>Hyphomicrobiales</taxon>
        <taxon>Devosiaceae</taxon>
        <taxon>Devosia</taxon>
    </lineage>
</organism>
<protein>
    <submittedName>
        <fullName evidence="6">DoxX family membrane protein</fullName>
    </submittedName>
</protein>
<proteinExistence type="predicted"/>